<evidence type="ECO:0000256" key="4">
    <source>
        <dbReference type="ARBA" id="ARBA00022617"/>
    </source>
</evidence>
<dbReference type="PANTHER" id="PTHR24305:SF166">
    <property type="entry name" value="CYTOCHROME P450 12A4, MITOCHONDRIAL-RELATED"/>
    <property type="match status" value="1"/>
</dbReference>
<evidence type="ECO:0000313" key="9">
    <source>
        <dbReference type="EMBL" id="WOO79993.1"/>
    </source>
</evidence>
<dbReference type="Proteomes" id="UP000827549">
    <property type="component" value="Chromosome 2"/>
</dbReference>
<keyword evidence="7 9" id="KW-0503">Monooxygenase</keyword>
<keyword evidence="4" id="KW-0349">Heme</keyword>
<keyword evidence="5" id="KW-0560">Oxidoreductase</keyword>
<comment type="cofactor">
    <cofactor evidence="1">
        <name>heme</name>
        <dbReference type="ChEBI" id="CHEBI:30413"/>
    </cofactor>
</comment>
<accession>A0AAF1BPX8</accession>
<dbReference type="GO" id="GO:0016705">
    <property type="term" value="F:oxidoreductase activity, acting on paired donors, with incorporation or reduction of molecular oxygen"/>
    <property type="evidence" value="ECO:0007669"/>
    <property type="project" value="InterPro"/>
</dbReference>
<protein>
    <submittedName>
        <fullName evidence="9">Cytochrome P450 monooxygenase FUM15</fullName>
    </submittedName>
</protein>
<reference evidence="9" key="1">
    <citation type="submission" date="2023-10" db="EMBL/GenBank/DDBJ databases">
        <authorList>
            <person name="Noh H."/>
        </authorList>
    </citation>
    <scope>NUCLEOTIDE SEQUENCE</scope>
    <source>
        <strain evidence="9">DUCC4014</strain>
    </source>
</reference>
<evidence type="ECO:0000256" key="1">
    <source>
        <dbReference type="ARBA" id="ARBA00001971"/>
    </source>
</evidence>
<evidence type="ECO:0000256" key="6">
    <source>
        <dbReference type="ARBA" id="ARBA00023004"/>
    </source>
</evidence>
<dbReference type="RefSeq" id="XP_062626025.1">
    <property type="nucleotide sequence ID" value="XM_062770041.1"/>
</dbReference>
<comment type="pathway">
    <text evidence="2">Secondary metabolite biosynthesis.</text>
</comment>
<keyword evidence="6" id="KW-0408">Iron</keyword>
<dbReference type="EMBL" id="CP086715">
    <property type="protein sequence ID" value="WOO79993.1"/>
    <property type="molecule type" value="Genomic_DNA"/>
</dbReference>
<evidence type="ECO:0000313" key="10">
    <source>
        <dbReference type="Proteomes" id="UP000827549"/>
    </source>
</evidence>
<organism evidence="9 10">
    <name type="scientific">Vanrija pseudolonga</name>
    <dbReference type="NCBI Taxonomy" id="143232"/>
    <lineage>
        <taxon>Eukaryota</taxon>
        <taxon>Fungi</taxon>
        <taxon>Dikarya</taxon>
        <taxon>Basidiomycota</taxon>
        <taxon>Agaricomycotina</taxon>
        <taxon>Tremellomycetes</taxon>
        <taxon>Trichosporonales</taxon>
        <taxon>Trichosporonaceae</taxon>
        <taxon>Vanrija</taxon>
    </lineage>
</organism>
<name>A0AAF1BPX8_9TREE</name>
<dbReference type="Pfam" id="PF00067">
    <property type="entry name" value="p450"/>
    <property type="match status" value="1"/>
</dbReference>
<proteinExistence type="inferred from homology"/>
<dbReference type="GO" id="GO:0020037">
    <property type="term" value="F:heme binding"/>
    <property type="evidence" value="ECO:0007669"/>
    <property type="project" value="InterPro"/>
</dbReference>
<evidence type="ECO:0000256" key="3">
    <source>
        <dbReference type="ARBA" id="ARBA00010617"/>
    </source>
</evidence>
<dbReference type="InterPro" id="IPR036396">
    <property type="entry name" value="Cyt_P450_sf"/>
</dbReference>
<comment type="similarity">
    <text evidence="3">Belongs to the cytochrome P450 family.</text>
</comment>
<keyword evidence="8" id="KW-1133">Transmembrane helix</keyword>
<evidence type="ECO:0000256" key="8">
    <source>
        <dbReference type="SAM" id="Phobius"/>
    </source>
</evidence>
<sequence length="596" mass="66028">MSPLLNQITAPLGDSALFGALRSVRDALPNWTGHPVAVAAWWILGTVTALAFFLYPYQYLRCTFKTLPGPPRTSVFFGNAFESMEGEPGVQHTAWLNKYGKHVRLHGIGGRSTLLTADITTIGYILQHSYDFPKPAFGSNLLGPLLGWGLLIAEGADHRRQRRVVQPVFGPAHVKLMIPVFLQKSYVLAKMWNDLIDSKGDPVKAGLEASDFAAPNPGTAADIKAAGDDGLKIDTLRFFNRLALDILGVAGMNSDFDSLRKSNNKLSNSYNDIIAAVHAMTPMLLLETLFPILRKLIPTERNRTVTKNVAVTKEESNKLLQAKKKRILGEKQGILAPTDVDKDILSLLIRSNTSAEVPDDQRLNDDEVLAQVTTLLFAGHETTSTGLGFLVARLAANPDVQQKLFEEVSQYPEEMPDFDQLNSLTYLDHVVHEVLRVDSPVMMTIRVPDKDCILPVGQPIVGTDGKLIESISVRKGTNIYIELGYVNNSPEVWGPDAAEFNPDRHDRPPLEKVPGVYGNLLSFLGGARNCIGYRFAVTEMKAATFVLARNFKFEPLPSKPPIKREWMVVQRPLVETETKYGPQMPLLVRKRHAHEL</sequence>
<evidence type="ECO:0000256" key="2">
    <source>
        <dbReference type="ARBA" id="ARBA00005179"/>
    </source>
</evidence>
<dbReference type="PRINTS" id="PR00385">
    <property type="entry name" value="P450"/>
</dbReference>
<dbReference type="InterPro" id="IPR001128">
    <property type="entry name" value="Cyt_P450"/>
</dbReference>
<keyword evidence="10" id="KW-1185">Reference proteome</keyword>
<dbReference type="GO" id="GO:0004497">
    <property type="term" value="F:monooxygenase activity"/>
    <property type="evidence" value="ECO:0007669"/>
    <property type="project" value="UniProtKB-KW"/>
</dbReference>
<dbReference type="Gene3D" id="1.10.630.10">
    <property type="entry name" value="Cytochrome P450"/>
    <property type="match status" value="1"/>
</dbReference>
<evidence type="ECO:0000256" key="5">
    <source>
        <dbReference type="ARBA" id="ARBA00023002"/>
    </source>
</evidence>
<dbReference type="GeneID" id="87806751"/>
<dbReference type="InterPro" id="IPR050121">
    <property type="entry name" value="Cytochrome_P450_monoxygenase"/>
</dbReference>
<keyword evidence="8" id="KW-0812">Transmembrane</keyword>
<dbReference type="SUPFAM" id="SSF48264">
    <property type="entry name" value="Cytochrome P450"/>
    <property type="match status" value="1"/>
</dbReference>
<keyword evidence="8" id="KW-0472">Membrane</keyword>
<feature type="transmembrane region" description="Helical" evidence="8">
    <location>
        <begin position="39"/>
        <end position="57"/>
    </location>
</feature>
<dbReference type="AlphaFoldDB" id="A0AAF1BPX8"/>
<dbReference type="PANTHER" id="PTHR24305">
    <property type="entry name" value="CYTOCHROME P450"/>
    <property type="match status" value="1"/>
</dbReference>
<dbReference type="GO" id="GO:0005506">
    <property type="term" value="F:iron ion binding"/>
    <property type="evidence" value="ECO:0007669"/>
    <property type="project" value="InterPro"/>
</dbReference>
<keyword evidence="4" id="KW-0479">Metal-binding</keyword>
<evidence type="ECO:0000256" key="7">
    <source>
        <dbReference type="ARBA" id="ARBA00023033"/>
    </source>
</evidence>
<gene>
    <name evidence="9" type="primary">FUM15_1</name>
    <name evidence="9" type="ORF">LOC62_02G003509</name>
</gene>